<proteinExistence type="predicted"/>
<dbReference type="AlphaFoldDB" id="A0A166QML5"/>
<name>A0A166QML5_PSEFL</name>
<dbReference type="EMBL" id="LUKJ01000002">
    <property type="protein sequence ID" value="KZN20534.1"/>
    <property type="molecule type" value="Genomic_DNA"/>
</dbReference>
<reference evidence="1 2" key="2">
    <citation type="journal article" date="2018" name="Nature">
        <title>Mutant phenotypes for thousands of bacterial genes of unknown function.</title>
        <authorList>
            <person name="Price M.N."/>
            <person name="Wetmore K.M."/>
            <person name="Waters R.J."/>
            <person name="Callaghan M."/>
            <person name="Ray J."/>
            <person name="Liu H."/>
            <person name="Kuehl J.V."/>
            <person name="Melnyk R.A."/>
            <person name="Lamson J.S."/>
            <person name="Suh Y."/>
            <person name="Carlson H.K."/>
            <person name="Esquivel Z."/>
            <person name="Sadeeshkumar H."/>
            <person name="Chakraborty R."/>
            <person name="Zane G.M."/>
            <person name="Rubin B.E."/>
            <person name="Wall J.D."/>
            <person name="Visel A."/>
            <person name="Bristow J."/>
            <person name="Blow M.J."/>
            <person name="Arkin A.P."/>
            <person name="Deutschbauer A.M."/>
        </authorList>
    </citation>
    <scope>NUCLEOTIDE SEQUENCE [LARGE SCALE GENOMIC DNA]</scope>
    <source>
        <strain evidence="1 2">FW300-N1B4</strain>
    </source>
</reference>
<dbReference type="RefSeq" id="WP_063340582.1">
    <property type="nucleotide sequence ID" value="NZ_LUKJ01000002.1"/>
</dbReference>
<dbReference type="OrthoDB" id="10010748at2"/>
<reference evidence="2" key="1">
    <citation type="submission" date="2016-03" db="EMBL/GenBank/DDBJ databases">
        <authorList>
            <person name="Ray J."/>
            <person name="Price M."/>
            <person name="Deutschbauer A."/>
        </authorList>
    </citation>
    <scope>NUCLEOTIDE SEQUENCE [LARGE SCALE GENOMIC DNA]</scope>
    <source>
        <strain evidence="2">FW300-N1B4</strain>
    </source>
</reference>
<dbReference type="Proteomes" id="UP000076489">
    <property type="component" value="Unassembled WGS sequence"/>
</dbReference>
<sequence length="237" mass="26167">MSISEFHAHRANAQQTTQDILSLIESRASGTWGEHLLTQVLSQLLLSTFTKPTGFVESKISASMANAAAAHIGPQISAWLDLHQWMVNSGYTPGNEWDLGSADRYACVMADEENFKSFVLRTQSQTFLIAIELCEGFELGAEGETLKVTKLGVDVRMCQSPALQRPCHLGFMLNKREALQSPYFFRKGMEDRGYVVSVRPDILASGWTTGAAAPDWQLLTYVIRELNSLCVSSSADL</sequence>
<comment type="caution">
    <text evidence="1">The sequence shown here is derived from an EMBL/GenBank/DDBJ whole genome shotgun (WGS) entry which is preliminary data.</text>
</comment>
<evidence type="ECO:0000313" key="1">
    <source>
        <dbReference type="EMBL" id="KZN20534.1"/>
    </source>
</evidence>
<protein>
    <submittedName>
        <fullName evidence="1">Uncharacterized protein</fullName>
    </submittedName>
</protein>
<evidence type="ECO:0000313" key="2">
    <source>
        <dbReference type="Proteomes" id="UP000076489"/>
    </source>
</evidence>
<organism evidence="1 2">
    <name type="scientific">Pseudomonas fluorescens</name>
    <dbReference type="NCBI Taxonomy" id="294"/>
    <lineage>
        <taxon>Bacteria</taxon>
        <taxon>Pseudomonadati</taxon>
        <taxon>Pseudomonadota</taxon>
        <taxon>Gammaproteobacteria</taxon>
        <taxon>Pseudomonadales</taxon>
        <taxon>Pseudomonadaceae</taxon>
        <taxon>Pseudomonas</taxon>
    </lineage>
</organism>
<gene>
    <name evidence="1" type="ORF">A1D17_03050</name>
</gene>
<accession>A0A166QML5</accession>